<feature type="transmembrane region" description="Helical" evidence="1">
    <location>
        <begin position="160"/>
        <end position="183"/>
    </location>
</feature>
<dbReference type="AlphaFoldDB" id="A0A1G8C8X0"/>
<dbReference type="Proteomes" id="UP000198854">
    <property type="component" value="Unassembled WGS sequence"/>
</dbReference>
<feature type="transmembrane region" description="Helical" evidence="1">
    <location>
        <begin position="315"/>
        <end position="333"/>
    </location>
</feature>
<proteinExistence type="predicted"/>
<organism evidence="2 3">
    <name type="scientific">Vibrio xiamenensis</name>
    <dbReference type="NCBI Taxonomy" id="861298"/>
    <lineage>
        <taxon>Bacteria</taxon>
        <taxon>Pseudomonadati</taxon>
        <taxon>Pseudomonadota</taxon>
        <taxon>Gammaproteobacteria</taxon>
        <taxon>Vibrionales</taxon>
        <taxon>Vibrionaceae</taxon>
        <taxon>Vibrio</taxon>
    </lineage>
</organism>
<gene>
    <name evidence="2" type="ORF">SAMN04488136_11588</name>
</gene>
<keyword evidence="1" id="KW-1133">Transmembrane helix</keyword>
<dbReference type="RefSeq" id="WP_093274799.1">
    <property type="nucleotide sequence ID" value="NZ_FNDD01000015.1"/>
</dbReference>
<evidence type="ECO:0000313" key="3">
    <source>
        <dbReference type="Proteomes" id="UP000198854"/>
    </source>
</evidence>
<accession>A0A1G8C8X0</accession>
<keyword evidence="1" id="KW-0472">Membrane</keyword>
<keyword evidence="1" id="KW-0812">Transmembrane</keyword>
<dbReference type="InterPro" id="IPR049458">
    <property type="entry name" value="EpsG-like"/>
</dbReference>
<evidence type="ECO:0000313" key="2">
    <source>
        <dbReference type="EMBL" id="SDH41340.1"/>
    </source>
</evidence>
<evidence type="ECO:0000256" key="1">
    <source>
        <dbReference type="SAM" id="Phobius"/>
    </source>
</evidence>
<feature type="transmembrane region" description="Helical" evidence="1">
    <location>
        <begin position="190"/>
        <end position="215"/>
    </location>
</feature>
<feature type="transmembrane region" description="Helical" evidence="1">
    <location>
        <begin position="6"/>
        <end position="21"/>
    </location>
</feature>
<dbReference type="STRING" id="861298.SAMN04488136_11588"/>
<feature type="transmembrane region" description="Helical" evidence="1">
    <location>
        <begin position="235"/>
        <end position="253"/>
    </location>
</feature>
<reference evidence="2 3" key="1">
    <citation type="submission" date="2016-10" db="EMBL/GenBank/DDBJ databases">
        <authorList>
            <person name="de Groot N.N."/>
        </authorList>
    </citation>
    <scope>NUCLEOTIDE SEQUENCE [LARGE SCALE GENOMIC DNA]</scope>
    <source>
        <strain evidence="2 3">CGMCC 1.10228</strain>
    </source>
</reference>
<keyword evidence="3" id="KW-1185">Reference proteome</keyword>
<sequence length="350" mass="39725">MNVYYIVAGPLILFSFLSLGLKHKNNLGVGFLVFLSLVILNYVRGPVGSDYLPYDAIISGVGRMGPDSYAYLESGFRHVTYFLKCIFDDNVHVFGVYGTFILLCIYIGISRLKINVVISLVLYFLLFYINYLFNGLRQGIAMGLFILALRDILYDNKKGVFSIGLAAYSFHFSGIFVIVSYFFSKLDIKVVFYILIGSLLMSVVGLSSILFQIFSAAGMVSKVEMYQKLSEPTSFVQYIMRLILLAMVVYCYLESRSVTMMEPLVKVYLLGTILFFLFVDQNVFATRINMFFRVAEIAVFSSYVSLSKTPPINKIIMLVAVLFIYTSQFNVMINLEDNLFKFNHLFGGKL</sequence>
<protein>
    <submittedName>
        <fullName evidence="2">EpsG family protein</fullName>
    </submittedName>
</protein>
<dbReference type="EMBL" id="FNDD01000015">
    <property type="protein sequence ID" value="SDH41340.1"/>
    <property type="molecule type" value="Genomic_DNA"/>
</dbReference>
<feature type="transmembrane region" description="Helical" evidence="1">
    <location>
        <begin position="116"/>
        <end position="133"/>
    </location>
</feature>
<feature type="transmembrane region" description="Helical" evidence="1">
    <location>
        <begin position="26"/>
        <end position="43"/>
    </location>
</feature>
<name>A0A1G8C8X0_9VIBR</name>
<feature type="transmembrane region" description="Helical" evidence="1">
    <location>
        <begin position="265"/>
        <end position="284"/>
    </location>
</feature>
<dbReference type="Pfam" id="PF14897">
    <property type="entry name" value="EpsG"/>
    <property type="match status" value="1"/>
</dbReference>
<feature type="transmembrane region" description="Helical" evidence="1">
    <location>
        <begin position="91"/>
        <end position="109"/>
    </location>
</feature>
<dbReference type="OrthoDB" id="1842979at2"/>